<dbReference type="Proteomes" id="UP001140217">
    <property type="component" value="Unassembled WGS sequence"/>
</dbReference>
<protein>
    <submittedName>
        <fullName evidence="3">Uncharacterized protein</fullName>
    </submittedName>
</protein>
<feature type="region of interest" description="Disordered" evidence="2">
    <location>
        <begin position="46"/>
        <end position="66"/>
    </location>
</feature>
<dbReference type="OrthoDB" id="5557105at2759"/>
<dbReference type="AlphaFoldDB" id="A0A9W8H332"/>
<accession>A0A9W8H332</accession>
<feature type="region of interest" description="Disordered" evidence="2">
    <location>
        <begin position="317"/>
        <end position="343"/>
    </location>
</feature>
<name>A0A9W8H332_9FUNG</name>
<feature type="compositionally biased region" description="Basic and acidic residues" evidence="2">
    <location>
        <begin position="319"/>
        <end position="337"/>
    </location>
</feature>
<evidence type="ECO:0000256" key="2">
    <source>
        <dbReference type="SAM" id="MobiDB-lite"/>
    </source>
</evidence>
<sequence>MRPGVKMHKLSMHVKATLDGLKMRRGDAGGSEWSPPAMEIIHVSMEESRRRTQPPEAPAANKAPMNYWVTSDDESSIYSAAPSRDASYVDVLDSDDQSTFTPLRSAPEPAAAARHPAPKPKQQPRRDERRRGGADSPTQPRWFSHDEWAEKTEVAMFGSVRGAPRPSTDGEGEGEGDKRASGSSTEVEHVVPQAPRQASGITVREGQEPRALCSTALNDLLFTTNAQLDADLHDMMEAFVNGRALSTLTDDFEAVVDHAYACFMKAAQPILDITNETTRQPGLPSRRVPSLRRYPSNRYAGSMESLLSEIVDCYTSQSEDTHRAPEARWQRGSERVSPRRSVRAESQMESLGIDIVKYTKDQLRRYAVTSVSKHVSSQVLVSTGIENDLADRLQDAELAQQATQERIATLEAAAAEGDSADLRTTRELGGLRKKNLRLKRTARQLRNDTRDASSIRRIFEMALLEIQLL</sequence>
<reference evidence="3" key="1">
    <citation type="submission" date="2022-07" db="EMBL/GenBank/DDBJ databases">
        <title>Phylogenomic reconstructions and comparative analyses of Kickxellomycotina fungi.</title>
        <authorList>
            <person name="Reynolds N.K."/>
            <person name="Stajich J.E."/>
            <person name="Barry K."/>
            <person name="Grigoriev I.V."/>
            <person name="Crous P."/>
            <person name="Smith M.E."/>
        </authorList>
    </citation>
    <scope>NUCLEOTIDE SEQUENCE</scope>
    <source>
        <strain evidence="3">NBRC 105414</strain>
    </source>
</reference>
<evidence type="ECO:0000313" key="4">
    <source>
        <dbReference type="Proteomes" id="UP001140217"/>
    </source>
</evidence>
<organism evidence="3 4">
    <name type="scientific">Coemansia javaensis</name>
    <dbReference type="NCBI Taxonomy" id="2761396"/>
    <lineage>
        <taxon>Eukaryota</taxon>
        <taxon>Fungi</taxon>
        <taxon>Fungi incertae sedis</taxon>
        <taxon>Zoopagomycota</taxon>
        <taxon>Kickxellomycotina</taxon>
        <taxon>Kickxellomycetes</taxon>
        <taxon>Kickxellales</taxon>
        <taxon>Kickxellaceae</taxon>
        <taxon>Coemansia</taxon>
    </lineage>
</organism>
<feature type="region of interest" description="Disordered" evidence="2">
    <location>
        <begin position="96"/>
        <end position="205"/>
    </location>
</feature>
<keyword evidence="1" id="KW-0175">Coiled coil</keyword>
<keyword evidence="4" id="KW-1185">Reference proteome</keyword>
<comment type="caution">
    <text evidence="3">The sequence shown here is derived from an EMBL/GenBank/DDBJ whole genome shotgun (WGS) entry which is preliminary data.</text>
</comment>
<feature type="compositionally biased region" description="Basic and acidic residues" evidence="2">
    <location>
        <begin position="124"/>
        <end position="133"/>
    </location>
</feature>
<proteinExistence type="predicted"/>
<feature type="compositionally biased region" description="Basic and acidic residues" evidence="2">
    <location>
        <begin position="143"/>
        <end position="153"/>
    </location>
</feature>
<gene>
    <name evidence="3" type="ORF">H4R18_004903</name>
</gene>
<feature type="compositionally biased region" description="Low complexity" evidence="2">
    <location>
        <begin position="106"/>
        <end position="115"/>
    </location>
</feature>
<dbReference type="EMBL" id="JANBUL010000260">
    <property type="protein sequence ID" value="KAJ2777920.1"/>
    <property type="molecule type" value="Genomic_DNA"/>
</dbReference>
<evidence type="ECO:0000256" key="1">
    <source>
        <dbReference type="SAM" id="Coils"/>
    </source>
</evidence>
<feature type="coiled-coil region" evidence="1">
    <location>
        <begin position="393"/>
        <end position="448"/>
    </location>
</feature>
<evidence type="ECO:0000313" key="3">
    <source>
        <dbReference type="EMBL" id="KAJ2777920.1"/>
    </source>
</evidence>